<feature type="region of interest" description="Disordered" evidence="1">
    <location>
        <begin position="101"/>
        <end position="188"/>
    </location>
</feature>
<protein>
    <submittedName>
        <fullName evidence="3">Kazrin-A-like</fullName>
    </submittedName>
</protein>
<proteinExistence type="predicted"/>
<dbReference type="Proteomes" id="UP000515150">
    <property type="component" value="Chromosome 7"/>
</dbReference>
<dbReference type="Gene3D" id="1.10.150.50">
    <property type="entry name" value="Transcription Factor, Ets-1"/>
    <property type="match status" value="1"/>
</dbReference>
<keyword evidence="2" id="KW-1185">Reference proteome</keyword>
<dbReference type="PANTHER" id="PTHR12776:SF3">
    <property type="entry name" value="KAZRIN-A"/>
    <property type="match status" value="1"/>
</dbReference>
<reference evidence="3" key="1">
    <citation type="submission" date="2025-08" db="UniProtKB">
        <authorList>
            <consortium name="RefSeq"/>
        </authorList>
    </citation>
    <scope>IDENTIFICATION</scope>
</reference>
<evidence type="ECO:0000256" key="1">
    <source>
        <dbReference type="SAM" id="MobiDB-lite"/>
    </source>
</evidence>
<dbReference type="InterPro" id="IPR013761">
    <property type="entry name" value="SAM/pointed_sf"/>
</dbReference>
<dbReference type="AlphaFoldDB" id="A0A8M1HGK1"/>
<sequence>MFRDSPCLLVAPPTLFAALHHRMLANTALHPPIQEFAENLLSGGVHGAVMVLDPTFNTDAMATALGIPNNKHMVRRHLIEEMKTLIGPARADAKQDLERLGLGTPPTLLRQNSVGRTGAGGRHADDEGSLRRRAVKPPSGFSPKARGGRDLSCHGSYGSLPRDGRDRTPPRADGSPVHGYTSIEVSNV</sequence>
<name>A0A8M1HGK1_BETSP</name>
<organism evidence="2 3">
    <name type="scientific">Betta splendens</name>
    <name type="common">Siamese fighting fish</name>
    <dbReference type="NCBI Taxonomy" id="158456"/>
    <lineage>
        <taxon>Eukaryota</taxon>
        <taxon>Metazoa</taxon>
        <taxon>Chordata</taxon>
        <taxon>Craniata</taxon>
        <taxon>Vertebrata</taxon>
        <taxon>Euteleostomi</taxon>
        <taxon>Actinopterygii</taxon>
        <taxon>Neopterygii</taxon>
        <taxon>Teleostei</taxon>
        <taxon>Neoteleostei</taxon>
        <taxon>Acanthomorphata</taxon>
        <taxon>Anabantaria</taxon>
        <taxon>Anabantiformes</taxon>
        <taxon>Anabantoidei</taxon>
        <taxon>Osphronemidae</taxon>
        <taxon>Betta</taxon>
    </lineage>
</organism>
<dbReference type="KEGG" id="bspl:114858397"/>
<dbReference type="GeneID" id="114858397"/>
<dbReference type="OrthoDB" id="6430345at2759"/>
<gene>
    <name evidence="3" type="primary">LOC114858397</name>
</gene>
<dbReference type="RefSeq" id="XP_040927382.2">
    <property type="nucleotide sequence ID" value="XM_041071448.2"/>
</dbReference>
<accession>A0A8M1HGK1</accession>
<dbReference type="InterPro" id="IPR037614">
    <property type="entry name" value="Kazrin"/>
</dbReference>
<evidence type="ECO:0000313" key="2">
    <source>
        <dbReference type="Proteomes" id="UP000515150"/>
    </source>
</evidence>
<dbReference type="PANTHER" id="PTHR12776">
    <property type="entry name" value="KAZRIN-RELATED"/>
    <property type="match status" value="1"/>
</dbReference>
<evidence type="ECO:0000313" key="3">
    <source>
        <dbReference type="RefSeq" id="XP_040927382.2"/>
    </source>
</evidence>